<accession>X1UCT2</accession>
<name>X1UCT2_9ZZZZ</name>
<reference evidence="2" key="1">
    <citation type="journal article" date="2014" name="Front. Microbiol.">
        <title>High frequency of phylogenetically diverse reductive dehalogenase-homologous genes in deep subseafloor sedimentary metagenomes.</title>
        <authorList>
            <person name="Kawai M."/>
            <person name="Futagami T."/>
            <person name="Toyoda A."/>
            <person name="Takaki Y."/>
            <person name="Nishi S."/>
            <person name="Hori S."/>
            <person name="Arai W."/>
            <person name="Tsubouchi T."/>
            <person name="Morono Y."/>
            <person name="Uchiyama I."/>
            <person name="Ito T."/>
            <person name="Fujiyama A."/>
            <person name="Inagaki F."/>
            <person name="Takami H."/>
        </authorList>
    </citation>
    <scope>NUCLEOTIDE SEQUENCE</scope>
    <source>
        <strain evidence="2">Expedition CK06-06</strain>
    </source>
</reference>
<comment type="caution">
    <text evidence="2">The sequence shown here is derived from an EMBL/GenBank/DDBJ whole genome shotgun (WGS) entry which is preliminary data.</text>
</comment>
<feature type="region of interest" description="Disordered" evidence="1">
    <location>
        <begin position="1"/>
        <end position="33"/>
    </location>
</feature>
<evidence type="ECO:0000256" key="1">
    <source>
        <dbReference type="SAM" id="MobiDB-lite"/>
    </source>
</evidence>
<feature type="compositionally biased region" description="Basic and acidic residues" evidence="1">
    <location>
        <begin position="18"/>
        <end position="27"/>
    </location>
</feature>
<dbReference type="EMBL" id="BARW01021623">
    <property type="protein sequence ID" value="GAI90144.1"/>
    <property type="molecule type" value="Genomic_DNA"/>
</dbReference>
<sequence length="64" mass="7667">MSALKNDYLDEEQERYDEEPARQESRLSTENQNILSKEEALQQIKLAKDRLKAITPGYQIKRRW</sequence>
<dbReference type="AlphaFoldDB" id="X1UCT2"/>
<proteinExistence type="predicted"/>
<gene>
    <name evidence="2" type="ORF">S12H4_36292</name>
</gene>
<protein>
    <submittedName>
        <fullName evidence="2">Uncharacterized protein</fullName>
    </submittedName>
</protein>
<evidence type="ECO:0000313" key="2">
    <source>
        <dbReference type="EMBL" id="GAI90144.1"/>
    </source>
</evidence>
<organism evidence="2">
    <name type="scientific">marine sediment metagenome</name>
    <dbReference type="NCBI Taxonomy" id="412755"/>
    <lineage>
        <taxon>unclassified sequences</taxon>
        <taxon>metagenomes</taxon>
        <taxon>ecological metagenomes</taxon>
    </lineage>
</organism>